<dbReference type="PANTHER" id="PTHR37981:SF1">
    <property type="entry name" value="SGNH HYDROLASE-TYPE ESTERASE DOMAIN-CONTAINING PROTEIN"/>
    <property type="match status" value="1"/>
</dbReference>
<feature type="domain" description="SGNH hydrolase-type esterase" evidence="2">
    <location>
        <begin position="32"/>
        <end position="211"/>
    </location>
</feature>
<dbReference type="GO" id="GO:0006629">
    <property type="term" value="P:lipid metabolic process"/>
    <property type="evidence" value="ECO:0007669"/>
    <property type="project" value="TreeGrafter"/>
</dbReference>
<evidence type="ECO:0000313" key="4">
    <source>
        <dbReference type="Proteomes" id="UP001285441"/>
    </source>
</evidence>
<comment type="caution">
    <text evidence="3">The sequence shown here is derived from an EMBL/GenBank/DDBJ whole genome shotgun (WGS) entry which is preliminary data.</text>
</comment>
<accession>A0AAE0U126</accession>
<dbReference type="InterPro" id="IPR013830">
    <property type="entry name" value="SGNH_hydro"/>
</dbReference>
<protein>
    <submittedName>
        <fullName evidence="3">SGNH hydrolase-type esterase domain-containing protein</fullName>
    </submittedName>
</protein>
<keyword evidence="1" id="KW-0732">Signal</keyword>
<keyword evidence="4" id="KW-1185">Reference proteome</keyword>
<dbReference type="EMBL" id="JAULSW010000003">
    <property type="protein sequence ID" value="KAK3386680.1"/>
    <property type="molecule type" value="Genomic_DNA"/>
</dbReference>
<feature type="chain" id="PRO_5042224700" evidence="1">
    <location>
        <begin position="19"/>
        <end position="597"/>
    </location>
</feature>
<dbReference type="SUPFAM" id="SSF52266">
    <property type="entry name" value="SGNH hydrolase"/>
    <property type="match status" value="1"/>
</dbReference>
<dbReference type="Pfam" id="PF13472">
    <property type="entry name" value="Lipase_GDSL_2"/>
    <property type="match status" value="1"/>
</dbReference>
<evidence type="ECO:0000256" key="1">
    <source>
        <dbReference type="SAM" id="SignalP"/>
    </source>
</evidence>
<reference evidence="3" key="1">
    <citation type="journal article" date="2023" name="Mol. Phylogenet. Evol.">
        <title>Genome-scale phylogeny and comparative genomics of the fungal order Sordariales.</title>
        <authorList>
            <person name="Hensen N."/>
            <person name="Bonometti L."/>
            <person name="Westerberg I."/>
            <person name="Brannstrom I.O."/>
            <person name="Guillou S."/>
            <person name="Cros-Aarteil S."/>
            <person name="Calhoun S."/>
            <person name="Haridas S."/>
            <person name="Kuo A."/>
            <person name="Mondo S."/>
            <person name="Pangilinan J."/>
            <person name="Riley R."/>
            <person name="LaButti K."/>
            <person name="Andreopoulos B."/>
            <person name="Lipzen A."/>
            <person name="Chen C."/>
            <person name="Yan M."/>
            <person name="Daum C."/>
            <person name="Ng V."/>
            <person name="Clum A."/>
            <person name="Steindorff A."/>
            <person name="Ohm R.A."/>
            <person name="Martin F."/>
            <person name="Silar P."/>
            <person name="Natvig D.O."/>
            <person name="Lalanne C."/>
            <person name="Gautier V."/>
            <person name="Ament-Velasquez S.L."/>
            <person name="Kruys A."/>
            <person name="Hutchinson M.I."/>
            <person name="Powell A.J."/>
            <person name="Barry K."/>
            <person name="Miller A.N."/>
            <person name="Grigoriev I.V."/>
            <person name="Debuchy R."/>
            <person name="Gladieux P."/>
            <person name="Hiltunen Thoren M."/>
            <person name="Johannesson H."/>
        </authorList>
    </citation>
    <scope>NUCLEOTIDE SEQUENCE</scope>
    <source>
        <strain evidence="3">CBS 232.78</strain>
    </source>
</reference>
<dbReference type="GO" id="GO:0016788">
    <property type="term" value="F:hydrolase activity, acting on ester bonds"/>
    <property type="evidence" value="ECO:0007669"/>
    <property type="project" value="InterPro"/>
</dbReference>
<evidence type="ECO:0000313" key="3">
    <source>
        <dbReference type="EMBL" id="KAK3386680.1"/>
    </source>
</evidence>
<dbReference type="PANTHER" id="PTHR37981">
    <property type="entry name" value="LIPASE 2"/>
    <property type="match status" value="1"/>
</dbReference>
<dbReference type="InterPro" id="IPR036514">
    <property type="entry name" value="SGNH_hydro_sf"/>
</dbReference>
<dbReference type="Pfam" id="PF18647">
    <property type="entry name" value="Fungal_lectin_2"/>
    <property type="match status" value="1"/>
</dbReference>
<dbReference type="InterPro" id="IPR037460">
    <property type="entry name" value="SEST-like"/>
</dbReference>
<organism evidence="3 4">
    <name type="scientific">Podospora didyma</name>
    <dbReference type="NCBI Taxonomy" id="330526"/>
    <lineage>
        <taxon>Eukaryota</taxon>
        <taxon>Fungi</taxon>
        <taxon>Dikarya</taxon>
        <taxon>Ascomycota</taxon>
        <taxon>Pezizomycotina</taxon>
        <taxon>Sordariomycetes</taxon>
        <taxon>Sordariomycetidae</taxon>
        <taxon>Sordariales</taxon>
        <taxon>Podosporaceae</taxon>
        <taxon>Podospora</taxon>
    </lineage>
</organism>
<gene>
    <name evidence="3" type="ORF">B0H63DRAFT_430484</name>
</gene>
<name>A0AAE0U126_9PEZI</name>
<dbReference type="AlphaFoldDB" id="A0AAE0U126"/>
<keyword evidence="3" id="KW-0378">Hydrolase</keyword>
<reference evidence="3" key="2">
    <citation type="submission" date="2023-06" db="EMBL/GenBank/DDBJ databases">
        <authorList>
            <consortium name="Lawrence Berkeley National Laboratory"/>
            <person name="Haridas S."/>
            <person name="Hensen N."/>
            <person name="Bonometti L."/>
            <person name="Westerberg I."/>
            <person name="Brannstrom I.O."/>
            <person name="Guillou S."/>
            <person name="Cros-Aarteil S."/>
            <person name="Calhoun S."/>
            <person name="Kuo A."/>
            <person name="Mondo S."/>
            <person name="Pangilinan J."/>
            <person name="Riley R."/>
            <person name="LaButti K."/>
            <person name="Andreopoulos B."/>
            <person name="Lipzen A."/>
            <person name="Chen C."/>
            <person name="Yanf M."/>
            <person name="Daum C."/>
            <person name="Ng V."/>
            <person name="Clum A."/>
            <person name="Steindorff A."/>
            <person name="Ohm R."/>
            <person name="Martin F."/>
            <person name="Silar P."/>
            <person name="Natvig D."/>
            <person name="Lalanne C."/>
            <person name="Gautier V."/>
            <person name="Ament-velasquez S.L."/>
            <person name="Kruys A."/>
            <person name="Hutchinson M.I."/>
            <person name="Powell A.J."/>
            <person name="Barry K."/>
            <person name="Miller A.N."/>
            <person name="Grigoriev I.V."/>
            <person name="Debuchy R."/>
            <person name="Gladieux P."/>
            <person name="Thoren M.H."/>
            <person name="Johannesson H."/>
        </authorList>
    </citation>
    <scope>NUCLEOTIDE SEQUENCE</scope>
    <source>
        <strain evidence="3">CBS 232.78</strain>
    </source>
</reference>
<feature type="signal peptide" evidence="1">
    <location>
        <begin position="1"/>
        <end position="18"/>
    </location>
</feature>
<evidence type="ECO:0000259" key="2">
    <source>
        <dbReference type="Pfam" id="PF13472"/>
    </source>
</evidence>
<dbReference type="Gene3D" id="3.40.50.1110">
    <property type="entry name" value="SGNH hydrolase"/>
    <property type="match status" value="1"/>
</dbReference>
<proteinExistence type="predicted"/>
<sequence>MLSFLALVCCYAATLAQAASYDDFSWVKSFAAVGDSFTAAIGAGGLWDTKDSSKCSRYDQGYAPIMLRRMGSPPPKFQYPACSGDNTISILNQVSSLDGGIDLAVVTAGGNDLCLSGCQSTITQANNGISSYLEGNVLAVLQELDQKMNKGGIIVVALYAQYFDAGTTACNKERWGWPFGGLTLTPDHRTTFNNLVVGANNAIKNAANAGGWINAAKVVVADWDGWVTLNKGTFCQPGASPNPSDASNKDVAFYKLNTSPIGAAGGFLKARDLNGTMDESLLMARMDSPEHFSHMVARTAEEAQPYEMMYHKRGLVNPNCPSSILKNIVSYFLPDSIGKIFHPNLLGHEYLASFAMDEVMQARAEILGIPGPDCVVNTVYCASGSGSKQYMSDHAAFDAANDFCNAVQVPGNTANWAFTKTYYSGTLDEADFIIELSNGASAFNKDQCNMAIQAILGSCDVTNSNPMNWKQGGYYQIGSYKYSINPKRGNRIWPYLTAPKQSCQGWYKFFFDHYDLYGAGWATNDWGQQSLRPRSTDCFGLGITGWNFQYFDQPDENGYEWHAWFNSPIWTRKRCYDNNKVQNAAGGGSEGGCQGNG</sequence>
<dbReference type="Proteomes" id="UP001285441">
    <property type="component" value="Unassembled WGS sequence"/>
</dbReference>